<feature type="compositionally biased region" description="Basic residues" evidence="15">
    <location>
        <begin position="1203"/>
        <end position="1215"/>
    </location>
</feature>
<keyword evidence="11 14" id="KW-0067">ATP-binding</keyword>
<dbReference type="Gene3D" id="2.60.40.150">
    <property type="entry name" value="C2 domain"/>
    <property type="match status" value="1"/>
</dbReference>
<dbReference type="GO" id="GO:0007165">
    <property type="term" value="P:signal transduction"/>
    <property type="evidence" value="ECO:0007669"/>
    <property type="project" value="InterPro"/>
</dbReference>
<dbReference type="InterPro" id="IPR046349">
    <property type="entry name" value="C1-like_sf"/>
</dbReference>
<dbReference type="InterPro" id="IPR000961">
    <property type="entry name" value="AGC-kinase_C"/>
</dbReference>
<keyword evidence="12" id="KW-0342">GTP-binding</keyword>
<evidence type="ECO:0000256" key="8">
    <source>
        <dbReference type="ARBA" id="ARBA00022771"/>
    </source>
</evidence>
<feature type="binding site" evidence="14">
    <location>
        <position position="881"/>
    </location>
    <ligand>
        <name>ATP</name>
        <dbReference type="ChEBI" id="CHEBI:30616"/>
    </ligand>
</feature>
<dbReference type="CDD" id="cd05570">
    <property type="entry name" value="STKc_PKC"/>
    <property type="match status" value="1"/>
</dbReference>
<evidence type="ECO:0000256" key="1">
    <source>
        <dbReference type="ARBA" id="ARBA00005490"/>
    </source>
</evidence>
<evidence type="ECO:0000259" key="17">
    <source>
        <dbReference type="PROSITE" id="PS50011"/>
    </source>
</evidence>
<feature type="region of interest" description="Disordered" evidence="15">
    <location>
        <begin position="88"/>
        <end position="143"/>
    </location>
</feature>
<keyword evidence="5" id="KW-0808">Transferase</keyword>
<dbReference type="CDD" id="cd20823">
    <property type="entry name" value="C1_ScPKC1-like_rpt2"/>
    <property type="match status" value="1"/>
</dbReference>
<keyword evidence="10" id="KW-0862">Zinc</keyword>
<dbReference type="InterPro" id="IPR000008">
    <property type="entry name" value="C2_dom"/>
</dbReference>
<feature type="domain" description="Protein kinase" evidence="17">
    <location>
        <begin position="843"/>
        <end position="1103"/>
    </location>
</feature>
<feature type="region of interest" description="Disordered" evidence="15">
    <location>
        <begin position="1552"/>
        <end position="1635"/>
    </location>
</feature>
<dbReference type="InterPro" id="IPR017892">
    <property type="entry name" value="Pkinase_C"/>
</dbReference>
<dbReference type="InterPro" id="IPR027417">
    <property type="entry name" value="P-loop_NTPase"/>
</dbReference>
<dbReference type="OrthoDB" id="63267at2759"/>
<evidence type="ECO:0000259" key="20">
    <source>
        <dbReference type="PROSITE" id="PS51860"/>
    </source>
</evidence>
<dbReference type="Proteomes" id="UP000823405">
    <property type="component" value="Unassembled WGS sequence"/>
</dbReference>
<gene>
    <name evidence="21" type="primary">PKC1_4</name>
    <name evidence="21" type="ORF">BGZ97_012860</name>
</gene>
<dbReference type="PROSITE" id="PS50081">
    <property type="entry name" value="ZF_DAG_PE_2"/>
    <property type="match status" value="2"/>
</dbReference>
<evidence type="ECO:0000256" key="9">
    <source>
        <dbReference type="ARBA" id="ARBA00022777"/>
    </source>
</evidence>
<dbReference type="PANTHER" id="PTHR24351">
    <property type="entry name" value="RIBOSOMAL PROTEIN S6 KINASE"/>
    <property type="match status" value="1"/>
</dbReference>
<dbReference type="InterPro" id="IPR023179">
    <property type="entry name" value="GTP-bd_ortho_bundle_sf"/>
</dbReference>
<dbReference type="InterPro" id="IPR008271">
    <property type="entry name" value="Ser/Thr_kinase_AS"/>
</dbReference>
<dbReference type="PROSITE" id="PS51285">
    <property type="entry name" value="AGC_KINASE_CTER"/>
    <property type="match status" value="1"/>
</dbReference>
<dbReference type="Gene3D" id="3.30.200.20">
    <property type="entry name" value="Phosphorylase Kinase, domain 1"/>
    <property type="match status" value="1"/>
</dbReference>
<dbReference type="GO" id="GO:0005525">
    <property type="term" value="F:GTP binding"/>
    <property type="evidence" value="ECO:0007669"/>
    <property type="project" value="UniProtKB-KW"/>
</dbReference>
<keyword evidence="22" id="KW-1185">Reference proteome</keyword>
<dbReference type="SUPFAM" id="SSF56112">
    <property type="entry name" value="Protein kinase-like (PK-like)"/>
    <property type="match status" value="1"/>
</dbReference>
<dbReference type="SMART" id="SM00133">
    <property type="entry name" value="S_TK_X"/>
    <property type="match status" value="1"/>
</dbReference>
<dbReference type="PROSITE" id="PS50011">
    <property type="entry name" value="PROTEIN_KINASE_DOM"/>
    <property type="match status" value="1"/>
</dbReference>
<dbReference type="SMART" id="SM00109">
    <property type="entry name" value="C1"/>
    <property type="match status" value="2"/>
</dbReference>
<dbReference type="PROSITE" id="PS50004">
    <property type="entry name" value="C2"/>
    <property type="match status" value="1"/>
</dbReference>
<dbReference type="SUPFAM" id="SSF57889">
    <property type="entry name" value="Cysteine-rich domain"/>
    <property type="match status" value="2"/>
</dbReference>
<dbReference type="Pfam" id="PF00130">
    <property type="entry name" value="C1_1"/>
    <property type="match status" value="2"/>
</dbReference>
<dbReference type="GO" id="GO:0004697">
    <property type="term" value="F:diacylglycerol-dependent serine/threonine kinase activity"/>
    <property type="evidence" value="ECO:0007669"/>
    <property type="project" value="UniProtKB-EC"/>
</dbReference>
<dbReference type="EMBL" id="JAAAIN010000897">
    <property type="protein sequence ID" value="KAG0310013.1"/>
    <property type="molecule type" value="Genomic_DNA"/>
</dbReference>
<keyword evidence="8" id="KW-0863">Zinc-finger</keyword>
<dbReference type="InterPro" id="IPR000719">
    <property type="entry name" value="Prot_kinase_dom"/>
</dbReference>
<dbReference type="PROSITE" id="PS51860">
    <property type="entry name" value="REM_1"/>
    <property type="match status" value="1"/>
</dbReference>
<feature type="compositionally biased region" description="Pro residues" evidence="15">
    <location>
        <begin position="600"/>
        <end position="613"/>
    </location>
</feature>
<evidence type="ECO:0000256" key="12">
    <source>
        <dbReference type="ARBA" id="ARBA00023134"/>
    </source>
</evidence>
<dbReference type="InterPro" id="IPR002219">
    <property type="entry name" value="PKC_DAG/PE"/>
</dbReference>
<accession>A0A9P6ULC8</accession>
<feature type="domain" description="Phorbol-ester/DAG-type" evidence="18">
    <location>
        <begin position="501"/>
        <end position="550"/>
    </location>
</feature>
<evidence type="ECO:0000256" key="5">
    <source>
        <dbReference type="ARBA" id="ARBA00022679"/>
    </source>
</evidence>
<dbReference type="SMART" id="SM00239">
    <property type="entry name" value="C2"/>
    <property type="match status" value="1"/>
</dbReference>
<organism evidence="21 22">
    <name type="scientific">Linnemannia gamsii</name>
    <dbReference type="NCBI Taxonomy" id="64522"/>
    <lineage>
        <taxon>Eukaryota</taxon>
        <taxon>Fungi</taxon>
        <taxon>Fungi incertae sedis</taxon>
        <taxon>Mucoromycota</taxon>
        <taxon>Mortierellomycotina</taxon>
        <taxon>Mortierellomycetes</taxon>
        <taxon>Mortierellales</taxon>
        <taxon>Mortierellaceae</taxon>
        <taxon>Linnemannia</taxon>
    </lineage>
</organism>
<comment type="similarity">
    <text evidence="1">Belongs to the protein kinase superfamily. AGC Ser/Thr protein kinase family. PKC subfamily.</text>
</comment>
<dbReference type="Gene3D" id="1.10.1580.10">
    <property type="match status" value="1"/>
</dbReference>
<dbReference type="EC" id="2.7.11.13" evidence="2"/>
<dbReference type="GO" id="GO:0008270">
    <property type="term" value="F:zinc ion binding"/>
    <property type="evidence" value="ECO:0007669"/>
    <property type="project" value="UniProtKB-KW"/>
</dbReference>
<dbReference type="PROSITE" id="PS00107">
    <property type="entry name" value="PROTEIN_KINASE_ATP"/>
    <property type="match status" value="1"/>
</dbReference>
<dbReference type="FunFam" id="1.10.510.10:FF:000210">
    <property type="entry name" value="Non-specific serine/threonine protein kinase"/>
    <property type="match status" value="1"/>
</dbReference>
<keyword evidence="6" id="KW-0479">Metal-binding</keyword>
<reference evidence="21" key="1">
    <citation type="journal article" date="2020" name="Fungal Divers.">
        <title>Resolving the Mortierellaceae phylogeny through synthesis of multi-gene phylogenetics and phylogenomics.</title>
        <authorList>
            <person name="Vandepol N."/>
            <person name="Liber J."/>
            <person name="Desiro A."/>
            <person name="Na H."/>
            <person name="Kennedy M."/>
            <person name="Barry K."/>
            <person name="Grigoriev I.V."/>
            <person name="Miller A.N."/>
            <person name="O'Donnell K."/>
            <person name="Stajich J.E."/>
            <person name="Bonito G."/>
        </authorList>
    </citation>
    <scope>NUCLEOTIDE SEQUENCE</scope>
    <source>
        <strain evidence="21">NVP60</strain>
    </source>
</reference>
<proteinExistence type="inferred from homology"/>
<evidence type="ECO:0000259" key="16">
    <source>
        <dbReference type="PROSITE" id="PS50004"/>
    </source>
</evidence>
<keyword evidence="13" id="KW-0175">Coiled coil</keyword>
<dbReference type="Pfam" id="PF00168">
    <property type="entry name" value="C2"/>
    <property type="match status" value="1"/>
</dbReference>
<dbReference type="Gene3D" id="3.40.50.300">
    <property type="entry name" value="P-loop containing nucleotide triphosphate hydrolases"/>
    <property type="match status" value="1"/>
</dbReference>
<evidence type="ECO:0000259" key="19">
    <source>
        <dbReference type="PROSITE" id="PS51285"/>
    </source>
</evidence>
<dbReference type="FunFam" id="3.30.200.20:FF:000103">
    <property type="entry name" value="Protein kinase C"/>
    <property type="match status" value="1"/>
</dbReference>
<protein>
    <recommendedName>
        <fullName evidence="2">protein kinase C</fullName>
        <ecNumber evidence="2">2.7.11.13</ecNumber>
    </recommendedName>
</protein>
<evidence type="ECO:0000256" key="13">
    <source>
        <dbReference type="PROSITE-ProRule" id="PRU01207"/>
    </source>
</evidence>
<dbReference type="GO" id="GO:0005524">
    <property type="term" value="F:ATP binding"/>
    <property type="evidence" value="ECO:0007669"/>
    <property type="project" value="UniProtKB-UniRule"/>
</dbReference>
<dbReference type="SUPFAM" id="SSF49562">
    <property type="entry name" value="C2 domain (Calcium/lipid-binding domain, CaLB)"/>
    <property type="match status" value="1"/>
</dbReference>
<feature type="region of interest" description="Disordered" evidence="15">
    <location>
        <begin position="758"/>
        <end position="778"/>
    </location>
</feature>
<dbReference type="SMART" id="SM00742">
    <property type="entry name" value="Hr1"/>
    <property type="match status" value="2"/>
</dbReference>
<feature type="compositionally biased region" description="Low complexity" evidence="15">
    <location>
        <begin position="105"/>
        <end position="135"/>
    </location>
</feature>
<keyword evidence="9 21" id="KW-0418">Kinase</keyword>
<dbReference type="PROSITE" id="PS00108">
    <property type="entry name" value="PROTEIN_KINASE_ST"/>
    <property type="match status" value="1"/>
</dbReference>
<dbReference type="InterPro" id="IPR035892">
    <property type="entry name" value="C2_domain_sf"/>
</dbReference>
<evidence type="ECO:0000313" key="21">
    <source>
        <dbReference type="EMBL" id="KAG0310013.1"/>
    </source>
</evidence>
<keyword evidence="7 14" id="KW-0547">Nucleotide-binding</keyword>
<evidence type="ECO:0000259" key="18">
    <source>
        <dbReference type="PROSITE" id="PS50081"/>
    </source>
</evidence>
<dbReference type="InterPro" id="IPR017441">
    <property type="entry name" value="Protein_kinase_ATP_BS"/>
</dbReference>
<feature type="domain" description="REM-1" evidence="20">
    <location>
        <begin position="1"/>
        <end position="74"/>
    </location>
</feature>
<dbReference type="SUPFAM" id="SSF52540">
    <property type="entry name" value="P-loop containing nucleoside triphosphate hydrolases"/>
    <property type="match status" value="1"/>
</dbReference>
<feature type="domain" description="Phorbol-ester/DAG-type" evidence="18">
    <location>
        <begin position="435"/>
        <end position="482"/>
    </location>
</feature>
<evidence type="ECO:0000256" key="10">
    <source>
        <dbReference type="ARBA" id="ARBA00022833"/>
    </source>
</evidence>
<dbReference type="SMART" id="SM00220">
    <property type="entry name" value="S_TKc"/>
    <property type="match status" value="1"/>
</dbReference>
<evidence type="ECO:0000256" key="15">
    <source>
        <dbReference type="SAM" id="MobiDB-lite"/>
    </source>
</evidence>
<dbReference type="Pfam" id="PF00433">
    <property type="entry name" value="Pkinase_C"/>
    <property type="match status" value="1"/>
</dbReference>
<feature type="region of interest" description="Disordered" evidence="15">
    <location>
        <begin position="1184"/>
        <end position="1243"/>
    </location>
</feature>
<dbReference type="InterPro" id="IPR011072">
    <property type="entry name" value="HR1_rho-bd"/>
</dbReference>
<evidence type="ECO:0000256" key="2">
    <source>
        <dbReference type="ARBA" id="ARBA00012429"/>
    </source>
</evidence>
<name>A0A9P6ULC8_9FUNG</name>
<feature type="compositionally biased region" description="Acidic residues" evidence="15">
    <location>
        <begin position="1581"/>
        <end position="1592"/>
    </location>
</feature>
<dbReference type="Pfam" id="PF00069">
    <property type="entry name" value="Pkinase"/>
    <property type="match status" value="1"/>
</dbReference>
<comment type="caution">
    <text evidence="21">The sequence shown here is derived from an EMBL/GenBank/DDBJ whole genome shotgun (WGS) entry which is preliminary data.</text>
</comment>
<evidence type="ECO:0000256" key="7">
    <source>
        <dbReference type="ARBA" id="ARBA00022741"/>
    </source>
</evidence>
<feature type="domain" description="AGC-kinase C-terminal" evidence="19">
    <location>
        <begin position="1104"/>
        <end position="1187"/>
    </location>
</feature>
<evidence type="ECO:0000313" key="22">
    <source>
        <dbReference type="Proteomes" id="UP000823405"/>
    </source>
</evidence>
<dbReference type="Gene3D" id="1.10.510.10">
    <property type="entry name" value="Transferase(Phosphotransferase) domain 1"/>
    <property type="match status" value="1"/>
</dbReference>
<sequence>MDPKTVEMDDDQKLEDVRKRLQKEKEIKAATMKLRDFQKSDAAKAACDATMEESQQRINYFQNEFDKLQLKKQQENSTKVARTHIPITLPSLENAPPMFKAGFESSRGGSYQSTSSSDNNNNSNSRMGSSRNSSSATSHYPEDFISSRPLSTVDLLKAPTPITAKKVTFKLRELAYKLDIEKKVKVASERLEQLGMSAKDGNVESAERVVLLKRALQKYQGLYIPGQGEDDITNTTGTALRRPMTGTLYVRISGMRHQNNAPTRNSRPAESMACIKIDGATRAKTRMARNGPNGIRWNEEFEVPVTKASEIEIAIFDKPDHVPVPIGMFWLKISDLVEDLRRKKVEADNDAAWVAANVQDLVSRTPTIRPGTGPLGDNPINGVEGIESWWDLEPIGQISLKFNFVKDVALRKRPSKLGRQGAVRKRKDEVREIQGHKFVPQKFFQIMCCALCTELFTGKGAQCEDCKFTCHQKCAEKVFIKCISSKNVEDPDEAKFAHRIPHRFETFTNLSPTWCSHCGHMLTFGRRHKKCTECPVVAHDGCSDLVPNHCGMPADVANKLMEEMRRRTPSGRAPLTPTKPGKPLPSEPQPMEQKLVSSKPVPPIPQYDRPTPPGKGEGRPDQQPALPVLDPNSVRLQQQMQQLHIQQQQQQELDHYQRKMEQQRYLEQQQKLLHEQNQQQQQQQQLLYEQQQQQQQQQIQQQQQQQQQIQQQQQELDHYQRKMEQQRFVEQQQKQIYEQQQQQQQALQQQQQKQQMEAERASRLQQQEKAQLEDKFRNEQTRLEQLRIEQEKRQLKTGTPLTVPILVEQPQRPLVMPKPHVPTLKIVNKQSAKPMKKYGLNDFHFLAVLGKGNFGKVMLAEDKKEGGVYAIKALKKESIVKCDEIESARSEKRIYQVANKERHPFLTTLHSCFQTDTRLYFVMEYVQGGDLMMHIQKDKRFGDHRAKFYGCEVLLALQYFHENGIVYRDLKLDNILLSLDGHIKIGDYGLCKENMPYGATTHTICGTPEFMAPEILEEQPYDRAVDWWAYGVLMYEMLLGRAPFSGEEEDDIYDSILEDEPLYPQNFGRHEQALLQSLLVKVPSNRLGSGPSDAEEIKAHAYFRNVNFDDVYHKRIRPPFLPKVASKTDVSNFDTEFTSEAPGETPTDYHIVSSHGVVESVYGESLGQQGRVLGSKIIRAENKSKKAPVAMPAVASGSEKAKAKAKKKNNKKKGAANKGKAGAGGANGKKATGGANEPQVLDPAAIKKRQRKAKEAFRSGRVLLEKLVEGSDLVVVVLDARDPQRCRSTFLERLVKESGKGLVFVLNKTDLVPRHNVERWLEVLRQEHAAVAFNAVEESSVNSSADALAQLVKAQATTSSKDQKPSITVGIVGFPSVGRASVLRSLRQSKELASNSNSTVKFYVNLGALLSKGGHGPIDSLLRSKLLPGDDLISATASILMRCKQQTLMVTYSVPRFDTGIECLASLARQQGHLFKGGVPDTLTAARSFLRELGSGKSPFFTSPPSVKKTVGGGAVGYGLSAEDDGFVLDEMVFSSETTGFSFALAAQKVLEEDPEDSGDEVEEEDVPMLVPAGKERKQDDEEEEEEEEEEVAVAPVATKRGAKSMPIQKRPVKKAKKSATEEDGDAPYTFGEFA</sequence>
<evidence type="ECO:0000256" key="14">
    <source>
        <dbReference type="PROSITE-ProRule" id="PRU10141"/>
    </source>
</evidence>
<keyword evidence="4" id="KW-0597">Phosphoprotein</keyword>
<dbReference type="CDD" id="cd20822">
    <property type="entry name" value="C1_ScPKC1-like_rpt1"/>
    <property type="match status" value="1"/>
</dbReference>
<feature type="domain" description="C2" evidence="16">
    <location>
        <begin position="226"/>
        <end position="347"/>
    </location>
</feature>
<evidence type="ECO:0000256" key="3">
    <source>
        <dbReference type="ARBA" id="ARBA00022527"/>
    </source>
</evidence>
<evidence type="ECO:0000256" key="4">
    <source>
        <dbReference type="ARBA" id="ARBA00022553"/>
    </source>
</evidence>
<evidence type="ECO:0000256" key="11">
    <source>
        <dbReference type="ARBA" id="ARBA00022840"/>
    </source>
</evidence>
<evidence type="ECO:0000256" key="6">
    <source>
        <dbReference type="ARBA" id="ARBA00022723"/>
    </source>
</evidence>
<feature type="region of interest" description="Disordered" evidence="15">
    <location>
        <begin position="565"/>
        <end position="628"/>
    </location>
</feature>
<dbReference type="PROSITE" id="PS00479">
    <property type="entry name" value="ZF_DAG_PE_1"/>
    <property type="match status" value="1"/>
</dbReference>
<dbReference type="InterPro" id="IPR011009">
    <property type="entry name" value="Kinase-like_dom_sf"/>
</dbReference>
<feature type="compositionally biased region" description="Acidic residues" evidence="15">
    <location>
        <begin position="1553"/>
        <end position="1567"/>
    </location>
</feature>
<dbReference type="Gene3D" id="3.30.60.20">
    <property type="match status" value="2"/>
</dbReference>
<keyword evidence="3" id="KW-0723">Serine/threonine-protein kinase</keyword>